<feature type="transmembrane region" description="Helical" evidence="6">
    <location>
        <begin position="209"/>
        <end position="233"/>
    </location>
</feature>
<organism evidence="7 8">
    <name type="scientific">Fodinisporobacter ferrooxydans</name>
    <dbReference type="NCBI Taxonomy" id="2901836"/>
    <lineage>
        <taxon>Bacteria</taxon>
        <taxon>Bacillati</taxon>
        <taxon>Bacillota</taxon>
        <taxon>Bacilli</taxon>
        <taxon>Bacillales</taxon>
        <taxon>Alicyclobacillaceae</taxon>
        <taxon>Fodinisporobacter</taxon>
    </lineage>
</organism>
<feature type="transmembrane region" description="Helical" evidence="6">
    <location>
        <begin position="245"/>
        <end position="265"/>
    </location>
</feature>
<name>A0ABY4CJI7_9BACL</name>
<dbReference type="Proteomes" id="UP000830167">
    <property type="component" value="Chromosome"/>
</dbReference>
<evidence type="ECO:0000256" key="5">
    <source>
        <dbReference type="ARBA" id="ARBA00023136"/>
    </source>
</evidence>
<evidence type="ECO:0000256" key="6">
    <source>
        <dbReference type="SAM" id="Phobius"/>
    </source>
</evidence>
<feature type="transmembrane region" description="Helical" evidence="6">
    <location>
        <begin position="130"/>
        <end position="152"/>
    </location>
</feature>
<keyword evidence="4 6" id="KW-1133">Transmembrane helix</keyword>
<feature type="transmembrane region" description="Helical" evidence="6">
    <location>
        <begin position="300"/>
        <end position="321"/>
    </location>
</feature>
<protein>
    <submittedName>
        <fullName evidence="7">Inorganic phosphate transporter</fullName>
    </submittedName>
</protein>
<comment type="subcellular location">
    <subcellularLocation>
        <location evidence="1">Membrane</location>
        <topology evidence="1">Multi-pass membrane protein</topology>
    </subcellularLocation>
</comment>
<gene>
    <name evidence="7" type="ORF">LSG31_22965</name>
</gene>
<keyword evidence="2" id="KW-0813">Transport</keyword>
<dbReference type="PANTHER" id="PTHR11101:SF80">
    <property type="entry name" value="PHOSPHATE TRANSPORTER"/>
    <property type="match status" value="1"/>
</dbReference>
<dbReference type="RefSeq" id="WP_347437376.1">
    <property type="nucleotide sequence ID" value="NZ_CP089291.1"/>
</dbReference>
<evidence type="ECO:0000313" key="8">
    <source>
        <dbReference type="Proteomes" id="UP000830167"/>
    </source>
</evidence>
<proteinExistence type="predicted"/>
<dbReference type="InterPro" id="IPR001204">
    <property type="entry name" value="Phos_transporter"/>
</dbReference>
<evidence type="ECO:0000256" key="2">
    <source>
        <dbReference type="ARBA" id="ARBA00022448"/>
    </source>
</evidence>
<evidence type="ECO:0000313" key="7">
    <source>
        <dbReference type="EMBL" id="UOF90677.1"/>
    </source>
</evidence>
<feature type="transmembrane region" description="Helical" evidence="6">
    <location>
        <begin position="37"/>
        <end position="55"/>
    </location>
</feature>
<feature type="transmembrane region" description="Helical" evidence="6">
    <location>
        <begin position="75"/>
        <end position="95"/>
    </location>
</feature>
<evidence type="ECO:0000256" key="3">
    <source>
        <dbReference type="ARBA" id="ARBA00022692"/>
    </source>
</evidence>
<accession>A0ABY4CJI7</accession>
<feature type="transmembrane region" description="Helical" evidence="6">
    <location>
        <begin position="6"/>
        <end position="30"/>
    </location>
</feature>
<dbReference type="PANTHER" id="PTHR11101">
    <property type="entry name" value="PHOSPHATE TRANSPORTER"/>
    <property type="match status" value="1"/>
</dbReference>
<evidence type="ECO:0000256" key="4">
    <source>
        <dbReference type="ARBA" id="ARBA00022989"/>
    </source>
</evidence>
<keyword evidence="3 6" id="KW-0812">Transmembrane</keyword>
<feature type="transmembrane region" description="Helical" evidence="6">
    <location>
        <begin position="102"/>
        <end position="124"/>
    </location>
</feature>
<dbReference type="Pfam" id="PF01384">
    <property type="entry name" value="PHO4"/>
    <property type="match status" value="2"/>
</dbReference>
<keyword evidence="8" id="KW-1185">Reference proteome</keyword>
<reference evidence="7" key="1">
    <citation type="submission" date="2021-12" db="EMBL/GenBank/DDBJ databases">
        <title>Alicyclobacillaceae gen. nov., sp. nov., isolated from chalcocite enrichment system.</title>
        <authorList>
            <person name="Jiang Z."/>
        </authorList>
    </citation>
    <scope>NUCLEOTIDE SEQUENCE</scope>
    <source>
        <strain evidence="7">MYW30-H2</strain>
    </source>
</reference>
<keyword evidence="5 6" id="KW-0472">Membrane</keyword>
<dbReference type="EMBL" id="CP089291">
    <property type="protein sequence ID" value="UOF90677.1"/>
    <property type="molecule type" value="Genomic_DNA"/>
</dbReference>
<evidence type="ECO:0000256" key="1">
    <source>
        <dbReference type="ARBA" id="ARBA00004141"/>
    </source>
</evidence>
<sequence>MVYVLATLFILGFNFLSGFNDGGNLLAILANTRTIRPLVAILIIIASLCLGPLLFGTAVAKTIGTQIVNLPRAGILIVNIALLATLLTLGIAWYVKIPTSTTFALVGGLIGSSIIAAGTSSILWGGFIKVFASLFLSVSCGSIVGYGLYFFLIQLLRRFSYKTGIRILTIQYISAFLMTLGYSINDAEKSIGLLAIVWMLAKQEQHFHVFPWMILLSSAAFAAGLFSGGFRIAKTVGFHVFHSRPAHAVATQIATALVVFAASFFGGPVSTTQTVDSALVGVGYRAAKERIRFQVVRKMAIVWILTMPISFVIAASLTWICKLGGLV</sequence>